<gene>
    <name evidence="8" type="ORF">ALC56_03904</name>
</gene>
<evidence type="ECO:0000313" key="9">
    <source>
        <dbReference type="Proteomes" id="UP000078541"/>
    </source>
</evidence>
<dbReference type="EMBL" id="KQ981432">
    <property type="protein sequence ID" value="KYN41684.1"/>
    <property type="molecule type" value="Genomic_DNA"/>
</dbReference>
<dbReference type="GO" id="GO:0008270">
    <property type="term" value="F:zinc ion binding"/>
    <property type="evidence" value="ECO:0007669"/>
    <property type="project" value="InterPro"/>
</dbReference>
<dbReference type="GO" id="GO:0004222">
    <property type="term" value="F:metalloendopeptidase activity"/>
    <property type="evidence" value="ECO:0007669"/>
    <property type="project" value="InterPro"/>
</dbReference>
<evidence type="ECO:0000256" key="4">
    <source>
        <dbReference type="ARBA" id="ARBA00022801"/>
    </source>
</evidence>
<dbReference type="Gene3D" id="3.40.390.10">
    <property type="entry name" value="Collagenase (Catalytic Domain)"/>
    <property type="match status" value="2"/>
</dbReference>
<sequence>MLLATSYGLNNSHTKTNHVGLQRTNKEIFKPVVKLGEHNADEIYFDSDCWQQFQDNIELMKEYLSSDNRVKPNFVVIKNITINFTTSYGSKSILLTYKEEEENSNENLRKEEDALNSTPPAKKRRTYVAAVVMQKITFLGLRSIVKCVDARLKQLESLSDNVNKCAGDGTLNNYTLHQMHKPRCDLPDILHHEQNTGRRKWVKTHLTWNFHLADADLETTAFAFSLWAANSSLLFERKMLDPDILISYRSGAKNLLVTRTICLTHEIGHALGLTHSSREDSIMFAFVSNTNNKIVKLNIEDILAIQQLYGIKNPRLPTTTTTTTTQCQIPKLRRINPSRFKLKEDWPKHLSSLGFLTSTLINTVVNTNRGQTYVIFDNNDVVQIDEVV</sequence>
<evidence type="ECO:0000256" key="6">
    <source>
        <dbReference type="ARBA" id="ARBA00023049"/>
    </source>
</evidence>
<dbReference type="PANTHER" id="PTHR10201">
    <property type="entry name" value="MATRIX METALLOPROTEINASE"/>
    <property type="match status" value="1"/>
</dbReference>
<evidence type="ECO:0000256" key="5">
    <source>
        <dbReference type="ARBA" id="ARBA00022833"/>
    </source>
</evidence>
<dbReference type="SMART" id="SM00235">
    <property type="entry name" value="ZnMc"/>
    <property type="match status" value="1"/>
</dbReference>
<dbReference type="GO" id="GO:0030198">
    <property type="term" value="P:extracellular matrix organization"/>
    <property type="evidence" value="ECO:0007669"/>
    <property type="project" value="TreeGrafter"/>
</dbReference>
<keyword evidence="3" id="KW-0479">Metal-binding</keyword>
<keyword evidence="4" id="KW-0378">Hydrolase</keyword>
<dbReference type="InterPro" id="IPR006026">
    <property type="entry name" value="Peptidase_Metallo"/>
</dbReference>
<dbReference type="SUPFAM" id="SSF55486">
    <property type="entry name" value="Metalloproteases ('zincins'), catalytic domain"/>
    <property type="match status" value="1"/>
</dbReference>
<name>A0A151JYZ5_9HYME</name>
<proteinExistence type="inferred from homology"/>
<dbReference type="PANTHER" id="PTHR10201:SF323">
    <property type="entry name" value="MATRIX METALLOPROTEINASE-21"/>
    <property type="match status" value="1"/>
</dbReference>
<evidence type="ECO:0000256" key="1">
    <source>
        <dbReference type="ARBA" id="ARBA00010370"/>
    </source>
</evidence>
<accession>A0A151JYZ5</accession>
<dbReference type="AlphaFoldDB" id="A0A151JYZ5"/>
<keyword evidence="9" id="KW-1185">Reference proteome</keyword>
<evidence type="ECO:0000259" key="7">
    <source>
        <dbReference type="SMART" id="SM00235"/>
    </source>
</evidence>
<dbReference type="Proteomes" id="UP000078541">
    <property type="component" value="Unassembled WGS sequence"/>
</dbReference>
<keyword evidence="6" id="KW-0482">Metalloprotease</keyword>
<evidence type="ECO:0000256" key="2">
    <source>
        <dbReference type="ARBA" id="ARBA00022670"/>
    </source>
</evidence>
<organism evidence="8 9">
    <name type="scientific">Trachymyrmex septentrionalis</name>
    <dbReference type="NCBI Taxonomy" id="34720"/>
    <lineage>
        <taxon>Eukaryota</taxon>
        <taxon>Metazoa</taxon>
        <taxon>Ecdysozoa</taxon>
        <taxon>Arthropoda</taxon>
        <taxon>Hexapoda</taxon>
        <taxon>Insecta</taxon>
        <taxon>Pterygota</taxon>
        <taxon>Neoptera</taxon>
        <taxon>Endopterygota</taxon>
        <taxon>Hymenoptera</taxon>
        <taxon>Apocrita</taxon>
        <taxon>Aculeata</taxon>
        <taxon>Formicoidea</taxon>
        <taxon>Formicidae</taxon>
        <taxon>Myrmicinae</taxon>
        <taxon>Trachymyrmex</taxon>
    </lineage>
</organism>
<feature type="domain" description="Peptidase metallopeptidase" evidence="7">
    <location>
        <begin position="197"/>
        <end position="311"/>
    </location>
</feature>
<evidence type="ECO:0000313" key="8">
    <source>
        <dbReference type="EMBL" id="KYN41684.1"/>
    </source>
</evidence>
<keyword evidence="5" id="KW-0862">Zinc</keyword>
<protein>
    <submittedName>
        <fullName evidence="8">Macrophage metalloelastase</fullName>
    </submittedName>
</protein>
<dbReference type="GO" id="GO:0031012">
    <property type="term" value="C:extracellular matrix"/>
    <property type="evidence" value="ECO:0007669"/>
    <property type="project" value="InterPro"/>
</dbReference>
<dbReference type="InterPro" id="IPR024079">
    <property type="entry name" value="MetalloPept_cat_dom_sf"/>
</dbReference>
<dbReference type="InterPro" id="IPR001818">
    <property type="entry name" value="Pept_M10_metallopeptidase"/>
</dbReference>
<dbReference type="GO" id="GO:0006508">
    <property type="term" value="P:proteolysis"/>
    <property type="evidence" value="ECO:0007669"/>
    <property type="project" value="UniProtKB-KW"/>
</dbReference>
<dbReference type="STRING" id="34720.A0A151JYZ5"/>
<evidence type="ECO:0000256" key="3">
    <source>
        <dbReference type="ARBA" id="ARBA00022723"/>
    </source>
</evidence>
<reference evidence="8 9" key="1">
    <citation type="submission" date="2016-03" db="EMBL/GenBank/DDBJ databases">
        <title>Trachymyrmex septentrionalis WGS genome.</title>
        <authorList>
            <person name="Nygaard S."/>
            <person name="Hu H."/>
            <person name="Boomsma J."/>
            <person name="Zhang G."/>
        </authorList>
    </citation>
    <scope>NUCLEOTIDE SEQUENCE [LARGE SCALE GENOMIC DNA]</scope>
    <source>
        <strain evidence="8">Tsep2-gDNA-1</strain>
        <tissue evidence="8">Whole body</tissue>
    </source>
</reference>
<comment type="similarity">
    <text evidence="1">Belongs to the peptidase M10A family.</text>
</comment>
<keyword evidence="2" id="KW-0645">Protease</keyword>
<dbReference type="Pfam" id="PF00413">
    <property type="entry name" value="Peptidase_M10"/>
    <property type="match status" value="1"/>
</dbReference>
<dbReference type="GO" id="GO:0030574">
    <property type="term" value="P:collagen catabolic process"/>
    <property type="evidence" value="ECO:0007669"/>
    <property type="project" value="TreeGrafter"/>
</dbReference>